<feature type="region of interest" description="Disordered" evidence="2">
    <location>
        <begin position="562"/>
        <end position="602"/>
    </location>
</feature>
<feature type="region of interest" description="Disordered" evidence="2">
    <location>
        <begin position="489"/>
        <end position="550"/>
    </location>
</feature>
<evidence type="ECO:0008006" key="5">
    <source>
        <dbReference type="Google" id="ProtNLM"/>
    </source>
</evidence>
<feature type="region of interest" description="Disordered" evidence="2">
    <location>
        <begin position="147"/>
        <end position="169"/>
    </location>
</feature>
<feature type="region of interest" description="Disordered" evidence="2">
    <location>
        <begin position="298"/>
        <end position="391"/>
    </location>
</feature>
<feature type="coiled-coil region" evidence="1">
    <location>
        <begin position="255"/>
        <end position="285"/>
    </location>
</feature>
<feature type="region of interest" description="Disordered" evidence="2">
    <location>
        <begin position="182"/>
        <end position="231"/>
    </location>
</feature>
<dbReference type="OrthoDB" id="2121319at2759"/>
<dbReference type="PANTHER" id="PTHR38120">
    <property type="entry name" value="EXPRESSED PROTEIN"/>
    <property type="match status" value="1"/>
</dbReference>
<feature type="compositionally biased region" description="Acidic residues" evidence="2">
    <location>
        <begin position="200"/>
        <end position="209"/>
    </location>
</feature>
<feature type="region of interest" description="Disordered" evidence="2">
    <location>
        <begin position="715"/>
        <end position="758"/>
    </location>
</feature>
<feature type="compositionally biased region" description="Polar residues" evidence="2">
    <location>
        <begin position="371"/>
        <end position="381"/>
    </location>
</feature>
<dbReference type="PANTHER" id="PTHR38120:SF1">
    <property type="entry name" value="M PROTEIN, SEROTYPE 2.1"/>
    <property type="match status" value="1"/>
</dbReference>
<reference evidence="3 4" key="1">
    <citation type="journal article" date="2019" name="Nat. Ecol. Evol.">
        <title>Megaphylogeny resolves global patterns of mushroom evolution.</title>
        <authorList>
            <person name="Varga T."/>
            <person name="Krizsan K."/>
            <person name="Foldi C."/>
            <person name="Dima B."/>
            <person name="Sanchez-Garcia M."/>
            <person name="Sanchez-Ramirez S."/>
            <person name="Szollosi G.J."/>
            <person name="Szarkandi J.G."/>
            <person name="Papp V."/>
            <person name="Albert L."/>
            <person name="Andreopoulos W."/>
            <person name="Angelini C."/>
            <person name="Antonin V."/>
            <person name="Barry K.W."/>
            <person name="Bougher N.L."/>
            <person name="Buchanan P."/>
            <person name="Buyck B."/>
            <person name="Bense V."/>
            <person name="Catcheside P."/>
            <person name="Chovatia M."/>
            <person name="Cooper J."/>
            <person name="Damon W."/>
            <person name="Desjardin D."/>
            <person name="Finy P."/>
            <person name="Geml J."/>
            <person name="Haridas S."/>
            <person name="Hughes K."/>
            <person name="Justo A."/>
            <person name="Karasinski D."/>
            <person name="Kautmanova I."/>
            <person name="Kiss B."/>
            <person name="Kocsube S."/>
            <person name="Kotiranta H."/>
            <person name="LaButti K.M."/>
            <person name="Lechner B.E."/>
            <person name="Liimatainen K."/>
            <person name="Lipzen A."/>
            <person name="Lukacs Z."/>
            <person name="Mihaltcheva S."/>
            <person name="Morgado L.N."/>
            <person name="Niskanen T."/>
            <person name="Noordeloos M.E."/>
            <person name="Ohm R.A."/>
            <person name="Ortiz-Santana B."/>
            <person name="Ovrebo C."/>
            <person name="Racz N."/>
            <person name="Riley R."/>
            <person name="Savchenko A."/>
            <person name="Shiryaev A."/>
            <person name="Soop K."/>
            <person name="Spirin V."/>
            <person name="Szebenyi C."/>
            <person name="Tomsovsky M."/>
            <person name="Tulloss R.E."/>
            <person name="Uehling J."/>
            <person name="Grigoriev I.V."/>
            <person name="Vagvolgyi C."/>
            <person name="Papp T."/>
            <person name="Martin F.M."/>
            <person name="Miettinen O."/>
            <person name="Hibbett D.S."/>
            <person name="Nagy L.G."/>
        </authorList>
    </citation>
    <scope>NUCLEOTIDE SEQUENCE [LARGE SCALE GENOMIC DNA]</scope>
    <source>
        <strain evidence="3 4">CBS 962.96</strain>
    </source>
</reference>
<keyword evidence="4" id="KW-1185">Reference proteome</keyword>
<evidence type="ECO:0000256" key="2">
    <source>
        <dbReference type="SAM" id="MobiDB-lite"/>
    </source>
</evidence>
<feature type="region of interest" description="Disordered" evidence="2">
    <location>
        <begin position="616"/>
        <end position="656"/>
    </location>
</feature>
<accession>A0A4V4HEN6</accession>
<feature type="region of interest" description="Disordered" evidence="2">
    <location>
        <begin position="408"/>
        <end position="443"/>
    </location>
</feature>
<proteinExistence type="predicted"/>
<dbReference type="AlphaFoldDB" id="A0A4V4HEN6"/>
<organism evidence="3 4">
    <name type="scientific">Dendrothele bispora (strain CBS 962.96)</name>
    <dbReference type="NCBI Taxonomy" id="1314807"/>
    <lineage>
        <taxon>Eukaryota</taxon>
        <taxon>Fungi</taxon>
        <taxon>Dikarya</taxon>
        <taxon>Basidiomycota</taxon>
        <taxon>Agaricomycotina</taxon>
        <taxon>Agaricomycetes</taxon>
        <taxon>Agaricomycetidae</taxon>
        <taxon>Agaricales</taxon>
        <taxon>Agaricales incertae sedis</taxon>
        <taxon>Dendrothele</taxon>
    </lineage>
</organism>
<dbReference type="EMBL" id="ML179298">
    <property type="protein sequence ID" value="THU91735.1"/>
    <property type="molecule type" value="Genomic_DNA"/>
</dbReference>
<feature type="compositionally biased region" description="Low complexity" evidence="2">
    <location>
        <begin position="640"/>
        <end position="656"/>
    </location>
</feature>
<evidence type="ECO:0000256" key="1">
    <source>
        <dbReference type="SAM" id="Coils"/>
    </source>
</evidence>
<dbReference type="Proteomes" id="UP000297245">
    <property type="component" value="Unassembled WGS sequence"/>
</dbReference>
<feature type="compositionally biased region" description="Low complexity" evidence="2">
    <location>
        <begin position="1"/>
        <end position="45"/>
    </location>
</feature>
<feature type="compositionally biased region" description="Acidic residues" evidence="2">
    <location>
        <begin position="302"/>
        <end position="312"/>
    </location>
</feature>
<gene>
    <name evidence="3" type="ORF">K435DRAFT_758792</name>
</gene>
<feature type="compositionally biased region" description="Basic and acidic residues" evidence="2">
    <location>
        <begin position="147"/>
        <end position="156"/>
    </location>
</feature>
<feature type="region of interest" description="Disordered" evidence="2">
    <location>
        <begin position="1"/>
        <end position="75"/>
    </location>
</feature>
<sequence>MMSTSSPRASPPASRRPASSSVSSTSSITRSASARAAATPRTSSPMNSATRRPVAKAASTVPNGDSDSAPLKEATEKIESLMVKVQDKDQTISTLTTENDQLSSALHAAEARMNDLYAEQSRSEMELAQRIDISEKLREQVRELEKEKRDLQRRYNEQTATFDAERQTFYDNEQHLKSRIQTLSQARKQAERPRASTPDPETDVDEEPEDPKPQTPSQTPHQDMNDPDQEPAEMTALRLELSTLSTSHASLQNTLVLLQSQLVDLKRVNQHLQEENESYNILLREKTLSGRLDFLKQVGSGSEDEDDEDDERADAGSLRSTGRNTLDRVEEEQGDSLVGSLGQELERSGDLQDTDSVSSRHRSRPGRKRGASTSHSPTGNKGESLADLPITGPGLDLAAELGRAENSAILAGNGEEDNDRGLSPRKKKNRDRKGGMDASVSTSDVTALRSEVKQLKDANKALSLYASKIIDRIIAQEGFEHVLAADYDKEPTPTTPVTAAPLEKRRPQSVIIDRLPGTPPASTTQFNTPSAPSVPKLGTPPQPSKKAQRRSLSFDWRGFSIFNQGEKKPDPNLRPLTLKPGTSSITSARKLDTEEDEADRRERDRIQATMKLLGITAPASPAPIQKSFSSPAPAPPQPATPTTTAPTPSTNRRFSFFGSRASSNTEAFSSGPSTPALNGAPVGLGVDLTEEAVAAAEAQNTLAALDAQEKLLSEEIAKGSSTGFTEITRRPRTRASPGSRRSGGSGSTVWSAGIEEEE</sequence>
<evidence type="ECO:0000313" key="3">
    <source>
        <dbReference type="EMBL" id="THU91735.1"/>
    </source>
</evidence>
<keyword evidence="1" id="KW-0175">Coiled coil</keyword>
<name>A0A4V4HEN6_DENBC</name>
<feature type="compositionally biased region" description="Polar residues" evidence="2">
    <location>
        <begin position="520"/>
        <end position="531"/>
    </location>
</feature>
<evidence type="ECO:0000313" key="4">
    <source>
        <dbReference type="Proteomes" id="UP000297245"/>
    </source>
</evidence>
<protein>
    <recommendedName>
        <fullName evidence="5">M protein, serotype 2.1</fullName>
    </recommendedName>
</protein>
<feature type="compositionally biased region" description="Basic residues" evidence="2">
    <location>
        <begin position="359"/>
        <end position="370"/>
    </location>
</feature>